<accession>A0A672NLI4</accession>
<proteinExistence type="predicted"/>
<dbReference type="Pfam" id="PF15182">
    <property type="entry name" value="OTOS"/>
    <property type="match status" value="1"/>
</dbReference>
<reference evidence="2" key="1">
    <citation type="submission" date="2025-08" db="UniProtKB">
        <authorList>
            <consortium name="Ensembl"/>
        </authorList>
    </citation>
    <scope>IDENTIFICATION</scope>
</reference>
<keyword evidence="1" id="KW-0812">Transmembrane</keyword>
<evidence type="ECO:0000256" key="1">
    <source>
        <dbReference type="SAM" id="Phobius"/>
    </source>
</evidence>
<evidence type="ECO:0000313" key="3">
    <source>
        <dbReference type="Proteomes" id="UP000472262"/>
    </source>
</evidence>
<keyword evidence="1" id="KW-1133">Transmembrane helix</keyword>
<protein>
    <submittedName>
        <fullName evidence="2">Si:ch73-23l24.1</fullName>
    </submittedName>
</protein>
<dbReference type="AlphaFoldDB" id="A0A672NLI4"/>
<dbReference type="PANTHER" id="PTHR35073">
    <property type="entry name" value="OTOSPIRALIN"/>
    <property type="match status" value="1"/>
</dbReference>
<sequence length="93" mass="10734">MVSLVQWGSTCRLSHIFLCVIILRILISYFLPIVPYTKLSMPNWALTSSDFFAWIEELRSHAGYDKIDELARTFWAHFPSASRLGYDPPAPEE</sequence>
<feature type="transmembrane region" description="Helical" evidence="1">
    <location>
        <begin position="12"/>
        <end position="31"/>
    </location>
</feature>
<keyword evidence="1" id="KW-0472">Membrane</keyword>
<dbReference type="PANTHER" id="PTHR35073:SF1">
    <property type="entry name" value="OTOSPIRALIN"/>
    <property type="match status" value="1"/>
</dbReference>
<organism evidence="2 3">
    <name type="scientific">Sinocyclocheilus grahami</name>
    <name type="common">Dianchi golden-line fish</name>
    <name type="synonym">Barbus grahami</name>
    <dbReference type="NCBI Taxonomy" id="75366"/>
    <lineage>
        <taxon>Eukaryota</taxon>
        <taxon>Metazoa</taxon>
        <taxon>Chordata</taxon>
        <taxon>Craniata</taxon>
        <taxon>Vertebrata</taxon>
        <taxon>Euteleostomi</taxon>
        <taxon>Actinopterygii</taxon>
        <taxon>Neopterygii</taxon>
        <taxon>Teleostei</taxon>
        <taxon>Ostariophysi</taxon>
        <taxon>Cypriniformes</taxon>
        <taxon>Cyprinidae</taxon>
        <taxon>Cyprininae</taxon>
        <taxon>Sinocyclocheilus</taxon>
    </lineage>
</organism>
<reference evidence="2" key="2">
    <citation type="submission" date="2025-09" db="UniProtKB">
        <authorList>
            <consortium name="Ensembl"/>
        </authorList>
    </citation>
    <scope>IDENTIFICATION</scope>
</reference>
<dbReference type="Ensembl" id="ENSSGRT00000052530.1">
    <property type="protein sequence ID" value="ENSSGRP00000049159.1"/>
    <property type="gene ID" value="ENSSGRG00000026139.1"/>
</dbReference>
<evidence type="ECO:0000313" key="2">
    <source>
        <dbReference type="Ensembl" id="ENSSGRP00000049159.1"/>
    </source>
</evidence>
<dbReference type="InterPro" id="IPR028224">
    <property type="entry name" value="Otospiralin"/>
</dbReference>
<name>A0A672NLI4_SINGR</name>
<dbReference type="GO" id="GO:0007605">
    <property type="term" value="P:sensory perception of sound"/>
    <property type="evidence" value="ECO:0007669"/>
    <property type="project" value="InterPro"/>
</dbReference>
<dbReference type="InParanoid" id="A0A672NLI4"/>
<keyword evidence="3" id="KW-1185">Reference proteome</keyword>
<dbReference type="Proteomes" id="UP000472262">
    <property type="component" value="Unassembled WGS sequence"/>
</dbReference>